<evidence type="ECO:0000313" key="6">
    <source>
        <dbReference type="EMBL" id="GAG90503.1"/>
    </source>
</evidence>
<evidence type="ECO:0000256" key="5">
    <source>
        <dbReference type="SAM" id="Phobius"/>
    </source>
</evidence>
<accession>X1C266</accession>
<evidence type="ECO:0000256" key="4">
    <source>
        <dbReference type="ARBA" id="ARBA00023136"/>
    </source>
</evidence>
<sequence length="99" mass="11012">MLKKVILTIIALGSLGLTKLIFNVVVIRRFGPELLGNINLSISTAFLFSLFATAGLCPAATKYIAQYAGRDDEKNIKRSFTIILFFVSVLSVIWMRKDD</sequence>
<proteinExistence type="predicted"/>
<evidence type="ECO:0008006" key="7">
    <source>
        <dbReference type="Google" id="ProtNLM"/>
    </source>
</evidence>
<dbReference type="AlphaFoldDB" id="X1C266"/>
<gene>
    <name evidence="6" type="ORF">S01H4_46204</name>
</gene>
<organism evidence="6">
    <name type="scientific">marine sediment metagenome</name>
    <dbReference type="NCBI Taxonomy" id="412755"/>
    <lineage>
        <taxon>unclassified sequences</taxon>
        <taxon>metagenomes</taxon>
        <taxon>ecological metagenomes</taxon>
    </lineage>
</organism>
<keyword evidence="2 5" id="KW-0812">Transmembrane</keyword>
<reference evidence="6" key="1">
    <citation type="journal article" date="2014" name="Front. Microbiol.">
        <title>High frequency of phylogenetically diverse reductive dehalogenase-homologous genes in deep subseafloor sedimentary metagenomes.</title>
        <authorList>
            <person name="Kawai M."/>
            <person name="Futagami T."/>
            <person name="Toyoda A."/>
            <person name="Takaki Y."/>
            <person name="Nishi S."/>
            <person name="Hori S."/>
            <person name="Arai W."/>
            <person name="Tsubouchi T."/>
            <person name="Morono Y."/>
            <person name="Uchiyama I."/>
            <person name="Ito T."/>
            <person name="Fujiyama A."/>
            <person name="Inagaki F."/>
            <person name="Takami H."/>
        </authorList>
    </citation>
    <scope>NUCLEOTIDE SEQUENCE</scope>
    <source>
        <strain evidence="6">Expedition CK06-06</strain>
    </source>
</reference>
<feature type="transmembrane region" description="Helical" evidence="5">
    <location>
        <begin position="76"/>
        <end position="95"/>
    </location>
</feature>
<protein>
    <recommendedName>
        <fullName evidence="7">Polysaccharide biosynthesis protein C-terminal domain-containing protein</fullName>
    </recommendedName>
</protein>
<keyword evidence="4 5" id="KW-0472">Membrane</keyword>
<dbReference type="InterPro" id="IPR002797">
    <property type="entry name" value="Polysacc_synth"/>
</dbReference>
<evidence type="ECO:0000256" key="3">
    <source>
        <dbReference type="ARBA" id="ARBA00022989"/>
    </source>
</evidence>
<keyword evidence="3 5" id="KW-1133">Transmembrane helix</keyword>
<comment type="subcellular location">
    <subcellularLocation>
        <location evidence="1">Membrane</location>
        <topology evidence="1">Multi-pass membrane protein</topology>
    </subcellularLocation>
</comment>
<evidence type="ECO:0000256" key="2">
    <source>
        <dbReference type="ARBA" id="ARBA00022692"/>
    </source>
</evidence>
<dbReference type="GO" id="GO:0016020">
    <property type="term" value="C:membrane"/>
    <property type="evidence" value="ECO:0007669"/>
    <property type="project" value="UniProtKB-SubCell"/>
</dbReference>
<feature type="transmembrane region" description="Helical" evidence="5">
    <location>
        <begin position="6"/>
        <end position="27"/>
    </location>
</feature>
<dbReference type="EMBL" id="BART01025797">
    <property type="protein sequence ID" value="GAG90503.1"/>
    <property type="molecule type" value="Genomic_DNA"/>
</dbReference>
<dbReference type="Pfam" id="PF01943">
    <property type="entry name" value="Polysacc_synt"/>
    <property type="match status" value="1"/>
</dbReference>
<comment type="caution">
    <text evidence="6">The sequence shown here is derived from an EMBL/GenBank/DDBJ whole genome shotgun (WGS) entry which is preliminary data.</text>
</comment>
<feature type="transmembrane region" description="Helical" evidence="5">
    <location>
        <begin position="34"/>
        <end position="56"/>
    </location>
</feature>
<evidence type="ECO:0000256" key="1">
    <source>
        <dbReference type="ARBA" id="ARBA00004141"/>
    </source>
</evidence>
<name>X1C266_9ZZZZ</name>